<sequence length="18" mass="2239">MCMVLYFFLFPLPMLFIL</sequence>
<reference evidence="1" key="1">
    <citation type="submission" date="2018-02" db="EMBL/GenBank/DDBJ databases">
        <title>Rhizophora mucronata_Transcriptome.</title>
        <authorList>
            <person name="Meera S.P."/>
            <person name="Sreeshan A."/>
            <person name="Augustine A."/>
        </authorList>
    </citation>
    <scope>NUCLEOTIDE SEQUENCE</scope>
    <source>
        <tissue evidence="1">Leaf</tissue>
    </source>
</reference>
<organism evidence="1">
    <name type="scientific">Rhizophora mucronata</name>
    <name type="common">Asiatic mangrove</name>
    <dbReference type="NCBI Taxonomy" id="61149"/>
    <lineage>
        <taxon>Eukaryota</taxon>
        <taxon>Viridiplantae</taxon>
        <taxon>Streptophyta</taxon>
        <taxon>Embryophyta</taxon>
        <taxon>Tracheophyta</taxon>
        <taxon>Spermatophyta</taxon>
        <taxon>Magnoliopsida</taxon>
        <taxon>eudicotyledons</taxon>
        <taxon>Gunneridae</taxon>
        <taxon>Pentapetalae</taxon>
        <taxon>rosids</taxon>
        <taxon>fabids</taxon>
        <taxon>Malpighiales</taxon>
        <taxon>Rhizophoraceae</taxon>
        <taxon>Rhizophora</taxon>
    </lineage>
</organism>
<protein>
    <submittedName>
        <fullName evidence="1">Uncharacterized protein</fullName>
    </submittedName>
</protein>
<proteinExistence type="predicted"/>
<dbReference type="AlphaFoldDB" id="A0A2P2PDT1"/>
<evidence type="ECO:0000313" key="1">
    <source>
        <dbReference type="EMBL" id="MBX52885.1"/>
    </source>
</evidence>
<name>A0A2P2PDT1_RHIMU</name>
<dbReference type="EMBL" id="GGEC01072401">
    <property type="protein sequence ID" value="MBX52885.1"/>
    <property type="molecule type" value="Transcribed_RNA"/>
</dbReference>
<accession>A0A2P2PDT1</accession>